<keyword evidence="3" id="KW-0997">Cell inner membrane</keyword>
<keyword evidence="5" id="KW-0472">Membrane</keyword>
<dbReference type="PIRSF" id="PIRSF026649">
    <property type="entry name" value="MsbB"/>
    <property type="match status" value="1"/>
</dbReference>
<keyword evidence="8" id="KW-1185">Reference proteome</keyword>
<dbReference type="RefSeq" id="WP_150696459.1">
    <property type="nucleotide sequence ID" value="NZ_CABPRZ010000005.1"/>
</dbReference>
<gene>
    <name evidence="7" type="ORF">PTE30175_01517</name>
</gene>
<dbReference type="Proteomes" id="UP000414233">
    <property type="component" value="Unassembled WGS sequence"/>
</dbReference>
<protein>
    <submittedName>
        <fullName evidence="7">Lipid A biosynthesis lauroyl acyltransferase</fullName>
    </submittedName>
</protein>
<dbReference type="GO" id="GO:0005886">
    <property type="term" value="C:plasma membrane"/>
    <property type="evidence" value="ECO:0007669"/>
    <property type="project" value="UniProtKB-SubCell"/>
</dbReference>
<dbReference type="InterPro" id="IPR004960">
    <property type="entry name" value="LipA_acyltrans"/>
</dbReference>
<reference evidence="7 8" key="1">
    <citation type="submission" date="2019-08" db="EMBL/GenBank/DDBJ databases">
        <authorList>
            <person name="Peeters C."/>
        </authorList>
    </citation>
    <scope>NUCLEOTIDE SEQUENCE [LARGE SCALE GENOMIC DNA]</scope>
    <source>
        <strain evidence="7 8">LMG 30175</strain>
    </source>
</reference>
<dbReference type="PANTHER" id="PTHR30606">
    <property type="entry name" value="LIPID A BIOSYNTHESIS LAUROYL ACYLTRANSFERASE"/>
    <property type="match status" value="1"/>
</dbReference>
<comment type="subcellular location">
    <subcellularLocation>
        <location evidence="1">Cell inner membrane</location>
    </subcellularLocation>
</comment>
<dbReference type="GO" id="GO:0016746">
    <property type="term" value="F:acyltransferase activity"/>
    <property type="evidence" value="ECO:0007669"/>
    <property type="project" value="UniProtKB-KW"/>
</dbReference>
<keyword evidence="4 7" id="KW-0808">Transferase</keyword>
<dbReference type="PANTHER" id="PTHR30606:SF9">
    <property type="entry name" value="LIPID A BIOSYNTHESIS LAUROYLTRANSFERASE"/>
    <property type="match status" value="1"/>
</dbReference>
<evidence type="ECO:0000256" key="5">
    <source>
        <dbReference type="ARBA" id="ARBA00023136"/>
    </source>
</evidence>
<dbReference type="AlphaFoldDB" id="A0A5E4TQR1"/>
<dbReference type="CDD" id="cd07984">
    <property type="entry name" value="LPLAT_LABLAT-like"/>
    <property type="match status" value="1"/>
</dbReference>
<dbReference type="EMBL" id="CABPRZ010000005">
    <property type="protein sequence ID" value="VVD90306.1"/>
    <property type="molecule type" value="Genomic_DNA"/>
</dbReference>
<name>A0A5E4TQR1_9BURK</name>
<evidence type="ECO:0000313" key="7">
    <source>
        <dbReference type="EMBL" id="VVD90306.1"/>
    </source>
</evidence>
<dbReference type="GO" id="GO:0009247">
    <property type="term" value="P:glycolipid biosynthetic process"/>
    <property type="evidence" value="ECO:0007669"/>
    <property type="project" value="UniProtKB-ARBA"/>
</dbReference>
<evidence type="ECO:0000256" key="6">
    <source>
        <dbReference type="ARBA" id="ARBA00023315"/>
    </source>
</evidence>
<keyword evidence="2" id="KW-1003">Cell membrane</keyword>
<dbReference type="OrthoDB" id="9803456at2"/>
<evidence type="ECO:0000256" key="2">
    <source>
        <dbReference type="ARBA" id="ARBA00022475"/>
    </source>
</evidence>
<dbReference type="NCBIfam" id="NF005399">
    <property type="entry name" value="PRK06946.1"/>
    <property type="match status" value="1"/>
</dbReference>
<proteinExistence type="predicted"/>
<sequence>MKRIGFAFLIGVLRLCAVLPYGWVARVGHGLGLVLYAIPSRRRHIALTNLRLCFPNRTDAEYEALGRAHFAHVVRSYLERGVQWFGSEKAIRRLVQVESHIDLAADASVPTIFMGFHFVAIEVGCMQYSAGAPVASLYTRMSSQRMCDLAKRQRGRFGAQMIERGESARKVVSILRAGTPVMLAADMDQGIKNSVFVPFFDVPACTLTSVSRLAKLGRARVVPFITEVLPDYQGYKLTIFKPLEGFPSASEEEDARRMNEFLETQVRRLPEQYYWVHRRFKHRPEGLAPVY</sequence>
<accession>A0A5E4TQR1</accession>
<dbReference type="Pfam" id="PF03279">
    <property type="entry name" value="Lip_A_acyltrans"/>
    <property type="match status" value="1"/>
</dbReference>
<evidence type="ECO:0000256" key="4">
    <source>
        <dbReference type="ARBA" id="ARBA00022679"/>
    </source>
</evidence>
<evidence type="ECO:0000256" key="3">
    <source>
        <dbReference type="ARBA" id="ARBA00022519"/>
    </source>
</evidence>
<evidence type="ECO:0000313" key="8">
    <source>
        <dbReference type="Proteomes" id="UP000414233"/>
    </source>
</evidence>
<organism evidence="7 8">
    <name type="scientific">Pandoraea terrae</name>
    <dbReference type="NCBI Taxonomy" id="1537710"/>
    <lineage>
        <taxon>Bacteria</taxon>
        <taxon>Pseudomonadati</taxon>
        <taxon>Pseudomonadota</taxon>
        <taxon>Betaproteobacteria</taxon>
        <taxon>Burkholderiales</taxon>
        <taxon>Burkholderiaceae</taxon>
        <taxon>Pandoraea</taxon>
    </lineage>
</organism>
<keyword evidence="6 7" id="KW-0012">Acyltransferase</keyword>
<evidence type="ECO:0000256" key="1">
    <source>
        <dbReference type="ARBA" id="ARBA00004533"/>
    </source>
</evidence>